<dbReference type="Gene3D" id="3.40.50.300">
    <property type="entry name" value="P-loop containing nucleotide triphosphate hydrolases"/>
    <property type="match status" value="1"/>
</dbReference>
<evidence type="ECO:0000256" key="3">
    <source>
        <dbReference type="ARBA" id="ARBA00022840"/>
    </source>
</evidence>
<feature type="compositionally biased region" description="Pro residues" evidence="6">
    <location>
        <begin position="589"/>
        <end position="599"/>
    </location>
</feature>
<dbReference type="Gene3D" id="1.10.1420.10">
    <property type="match status" value="1"/>
</dbReference>
<dbReference type="Proteomes" id="UP000013827">
    <property type="component" value="Unassembled WGS sequence"/>
</dbReference>
<dbReference type="HOGENOM" id="CLU_339628_0_0_1"/>
<dbReference type="InterPro" id="IPR000432">
    <property type="entry name" value="DNA_mismatch_repair_MutS_C"/>
</dbReference>
<dbReference type="PANTHER" id="PTHR11361">
    <property type="entry name" value="DNA MISMATCH REPAIR PROTEIN MUTS FAMILY MEMBER"/>
    <property type="match status" value="1"/>
</dbReference>
<evidence type="ECO:0000256" key="1">
    <source>
        <dbReference type="ARBA" id="ARBA00006271"/>
    </source>
</evidence>
<evidence type="ECO:0008006" key="11">
    <source>
        <dbReference type="Google" id="ProtNLM"/>
    </source>
</evidence>
<dbReference type="GO" id="GO:0030983">
    <property type="term" value="F:mismatched DNA binding"/>
    <property type="evidence" value="ECO:0007669"/>
    <property type="project" value="InterPro"/>
</dbReference>
<feature type="compositionally biased region" description="Acidic residues" evidence="6">
    <location>
        <begin position="558"/>
        <end position="570"/>
    </location>
</feature>
<dbReference type="SMART" id="SM00533">
    <property type="entry name" value="MUTSd"/>
    <property type="match status" value="1"/>
</dbReference>
<dbReference type="GO" id="GO:0140664">
    <property type="term" value="F:ATP-dependent DNA damage sensor activity"/>
    <property type="evidence" value="ECO:0007669"/>
    <property type="project" value="InterPro"/>
</dbReference>
<dbReference type="PANTHER" id="PTHR11361:SF21">
    <property type="entry name" value="MUTS PROTEIN HOMOLOG 4"/>
    <property type="match status" value="1"/>
</dbReference>
<reference evidence="9" key="2">
    <citation type="submission" date="2024-10" db="UniProtKB">
        <authorList>
            <consortium name="EnsemblProtists"/>
        </authorList>
    </citation>
    <scope>IDENTIFICATION</scope>
</reference>
<evidence type="ECO:0000256" key="4">
    <source>
        <dbReference type="ARBA" id="ARBA00023125"/>
    </source>
</evidence>
<feature type="domain" description="DNA mismatch repair proteins mutS family" evidence="8">
    <location>
        <begin position="395"/>
        <end position="560"/>
    </location>
</feature>
<dbReference type="InterPro" id="IPR036187">
    <property type="entry name" value="DNA_mismatch_repair_MutS_sf"/>
</dbReference>
<comment type="similarity">
    <text evidence="1">Belongs to the DNA mismatch repair MutS family.</text>
</comment>
<dbReference type="Pfam" id="PF05190">
    <property type="entry name" value="MutS_IV"/>
    <property type="match status" value="1"/>
</dbReference>
<dbReference type="EnsemblProtists" id="EOD30919">
    <property type="protein sequence ID" value="EOD30919"/>
    <property type="gene ID" value="EMIHUDRAFT_462781"/>
</dbReference>
<dbReference type="InterPro" id="IPR007696">
    <property type="entry name" value="DNA_mismatch_repair_MutS_core"/>
</dbReference>
<dbReference type="InterPro" id="IPR045076">
    <property type="entry name" value="MutS"/>
</dbReference>
<evidence type="ECO:0000259" key="7">
    <source>
        <dbReference type="SMART" id="SM00533"/>
    </source>
</evidence>
<dbReference type="STRING" id="2903.R1FCD6"/>
<dbReference type="SUPFAM" id="SSF52540">
    <property type="entry name" value="P-loop containing nucleoside triphosphate hydrolases"/>
    <property type="match status" value="1"/>
</dbReference>
<sequence length="726" mass="78872">MRRNRAPQKDSDEPADVDDDPLNASIIAIVENAKFEVGVAVICLADYAVEISQFCDDPAYSKTVSMIARHEPRQLFFTAAMKDSVLECIVKNEFSFVRIEHRSRKHWDELRGLGHLHYFWEHEATVFVKGMLRIKFTGAHGVLLLDPASESLYGILKAGCKTSSGARLLRSSLIQPSNDLSTINTRQECVLELLGREDTLLDLQRILPQLADCDRVLKHFMQRSSDASKQSQSSRAEASIASVLHLKQLVQIAPTLAYDAKYEKRHAQRQLQCLFAARNELSGSLKTHRETLGALTLQMEELLESLQRDLSLESLKLNYSQRRGYHFTLPAAERPLAVQHNFIHIQIMSKRTVGCSTEKLQQINSRCRELLEPRQPRIAGEHSAVPNDVFVTPACNLQLITGPNMAGKSTYLRQVALICLMAHIGCPVPAEDAQVPLLQRVFTRISTSDSLETNASSFVSEMRETSYILRNTACTTAQYCTDFLAEVAGIPAGVCAAAKRLAERVEFDPVDANAERSRAEANRNSIAERLVMLQRSSTLSDDDLSRFMHDLQGRATDDANDSADDLDEPCLPDALRGLLGGGGAEEAAPAPPPPPPPPPVEERSQPSPAAAEAVEDPARGEAVEAADDLGEPSLPDAVRGILGGHVSRAEEAAPETPVPPLSGPAAGEAVEAVETAAAQPPPSTIADRPGLAPATVTSRFFAQSGSSTPSVARALLALASSQPGTS</sequence>
<evidence type="ECO:0000259" key="8">
    <source>
        <dbReference type="SMART" id="SM00534"/>
    </source>
</evidence>
<dbReference type="RefSeq" id="XP_005783348.1">
    <property type="nucleotide sequence ID" value="XM_005783291.1"/>
</dbReference>
<evidence type="ECO:0000256" key="6">
    <source>
        <dbReference type="SAM" id="MobiDB-lite"/>
    </source>
</evidence>
<reference evidence="10" key="1">
    <citation type="journal article" date="2013" name="Nature">
        <title>Pan genome of the phytoplankton Emiliania underpins its global distribution.</title>
        <authorList>
            <person name="Read B.A."/>
            <person name="Kegel J."/>
            <person name="Klute M.J."/>
            <person name="Kuo A."/>
            <person name="Lefebvre S.C."/>
            <person name="Maumus F."/>
            <person name="Mayer C."/>
            <person name="Miller J."/>
            <person name="Monier A."/>
            <person name="Salamov A."/>
            <person name="Young J."/>
            <person name="Aguilar M."/>
            <person name="Claverie J.M."/>
            <person name="Frickenhaus S."/>
            <person name="Gonzalez K."/>
            <person name="Herman E.K."/>
            <person name="Lin Y.C."/>
            <person name="Napier J."/>
            <person name="Ogata H."/>
            <person name="Sarno A.F."/>
            <person name="Shmutz J."/>
            <person name="Schroeder D."/>
            <person name="de Vargas C."/>
            <person name="Verret F."/>
            <person name="von Dassow P."/>
            <person name="Valentin K."/>
            <person name="Van de Peer Y."/>
            <person name="Wheeler G."/>
            <person name="Dacks J.B."/>
            <person name="Delwiche C.F."/>
            <person name="Dyhrman S.T."/>
            <person name="Glockner G."/>
            <person name="John U."/>
            <person name="Richards T."/>
            <person name="Worden A.Z."/>
            <person name="Zhang X."/>
            <person name="Grigoriev I.V."/>
            <person name="Allen A.E."/>
            <person name="Bidle K."/>
            <person name="Borodovsky M."/>
            <person name="Bowler C."/>
            <person name="Brownlee C."/>
            <person name="Cock J.M."/>
            <person name="Elias M."/>
            <person name="Gladyshev V.N."/>
            <person name="Groth M."/>
            <person name="Guda C."/>
            <person name="Hadaegh A."/>
            <person name="Iglesias-Rodriguez M.D."/>
            <person name="Jenkins J."/>
            <person name="Jones B.M."/>
            <person name="Lawson T."/>
            <person name="Leese F."/>
            <person name="Lindquist E."/>
            <person name="Lobanov A."/>
            <person name="Lomsadze A."/>
            <person name="Malik S.B."/>
            <person name="Marsh M.E."/>
            <person name="Mackinder L."/>
            <person name="Mock T."/>
            <person name="Mueller-Roeber B."/>
            <person name="Pagarete A."/>
            <person name="Parker M."/>
            <person name="Probert I."/>
            <person name="Quesneville H."/>
            <person name="Raines C."/>
            <person name="Rensing S.A."/>
            <person name="Riano-Pachon D.M."/>
            <person name="Richier S."/>
            <person name="Rokitta S."/>
            <person name="Shiraiwa Y."/>
            <person name="Soanes D.M."/>
            <person name="van der Giezen M."/>
            <person name="Wahlund T.M."/>
            <person name="Williams B."/>
            <person name="Wilson W."/>
            <person name="Wolfe G."/>
            <person name="Wurch L.L."/>
        </authorList>
    </citation>
    <scope>NUCLEOTIDE SEQUENCE</scope>
</reference>
<dbReference type="GO" id="GO:0006298">
    <property type="term" value="P:mismatch repair"/>
    <property type="evidence" value="ECO:0007669"/>
    <property type="project" value="InterPro"/>
</dbReference>
<accession>A0A0D3K584</accession>
<evidence type="ECO:0000313" key="10">
    <source>
        <dbReference type="Proteomes" id="UP000013827"/>
    </source>
</evidence>
<evidence type="ECO:0000313" key="9">
    <source>
        <dbReference type="EnsemblProtists" id="EOD30919"/>
    </source>
</evidence>
<dbReference type="eggNOG" id="KOG0220">
    <property type="taxonomic scope" value="Eukaryota"/>
</dbReference>
<name>A0A0D3K584_EMIH1</name>
<dbReference type="SUPFAM" id="SSF48334">
    <property type="entry name" value="DNA repair protein MutS, domain III"/>
    <property type="match status" value="1"/>
</dbReference>
<keyword evidence="10" id="KW-1185">Reference proteome</keyword>
<keyword evidence="3" id="KW-0067">ATP-binding</keyword>
<dbReference type="InterPro" id="IPR027417">
    <property type="entry name" value="P-loop_NTPase"/>
</dbReference>
<feature type="compositionally biased region" description="Low complexity" evidence="6">
    <location>
        <begin position="663"/>
        <end position="678"/>
    </location>
</feature>
<dbReference type="PaxDb" id="2903-EOD30919"/>
<keyword evidence="5" id="KW-0469">Meiosis</keyword>
<dbReference type="InterPro" id="IPR007861">
    <property type="entry name" value="DNA_mismatch_repair_MutS_clamp"/>
</dbReference>
<keyword evidence="4" id="KW-0238">DNA-binding</keyword>
<proteinExistence type="inferred from homology"/>
<dbReference type="KEGG" id="ehx:EMIHUDRAFT_462781"/>
<organism evidence="9 10">
    <name type="scientific">Emiliania huxleyi (strain CCMP1516)</name>
    <dbReference type="NCBI Taxonomy" id="280463"/>
    <lineage>
        <taxon>Eukaryota</taxon>
        <taxon>Haptista</taxon>
        <taxon>Haptophyta</taxon>
        <taxon>Prymnesiophyceae</taxon>
        <taxon>Isochrysidales</taxon>
        <taxon>Noelaerhabdaceae</taxon>
        <taxon>Emiliania</taxon>
    </lineage>
</organism>
<dbReference type="SMART" id="SM00534">
    <property type="entry name" value="MUTSac"/>
    <property type="match status" value="1"/>
</dbReference>
<evidence type="ECO:0000256" key="2">
    <source>
        <dbReference type="ARBA" id="ARBA00022741"/>
    </source>
</evidence>
<dbReference type="Pfam" id="PF00488">
    <property type="entry name" value="MutS_V"/>
    <property type="match status" value="1"/>
</dbReference>
<keyword evidence="2" id="KW-0547">Nucleotide-binding</keyword>
<dbReference type="GO" id="GO:0005524">
    <property type="term" value="F:ATP binding"/>
    <property type="evidence" value="ECO:0007669"/>
    <property type="project" value="UniProtKB-KW"/>
</dbReference>
<dbReference type="AlphaFoldDB" id="A0A0D3K584"/>
<protein>
    <recommendedName>
        <fullName evidence="11">DNA mismatch repair proteins mutS family domain-containing protein</fullName>
    </recommendedName>
</protein>
<dbReference type="GO" id="GO:0005634">
    <property type="term" value="C:nucleus"/>
    <property type="evidence" value="ECO:0007669"/>
    <property type="project" value="TreeGrafter"/>
</dbReference>
<evidence type="ECO:0000256" key="5">
    <source>
        <dbReference type="ARBA" id="ARBA00023254"/>
    </source>
</evidence>
<dbReference type="GeneID" id="17276191"/>
<feature type="domain" description="DNA mismatch repair protein MutS core" evidence="7">
    <location>
        <begin position="147"/>
        <end position="441"/>
    </location>
</feature>
<dbReference type="GO" id="GO:0007131">
    <property type="term" value="P:reciprocal meiotic recombination"/>
    <property type="evidence" value="ECO:0007669"/>
    <property type="project" value="TreeGrafter"/>
</dbReference>
<feature type="region of interest" description="Disordered" evidence="6">
    <location>
        <begin position="555"/>
        <end position="691"/>
    </location>
</feature>